<evidence type="ECO:0000313" key="1">
    <source>
        <dbReference type="EMBL" id="KAL2763867.1"/>
    </source>
</evidence>
<accession>A0ABD2DA91</accession>
<comment type="caution">
    <text evidence="1">The sequence shown here is derived from an EMBL/GenBank/DDBJ whole genome shotgun (WGS) entry which is preliminary data.</text>
</comment>
<reference evidence="1 2" key="1">
    <citation type="journal article" date="2024" name="G3 (Bethesda)">
        <title>A hybrid genome assembly of the endangered aye-aye (Daubentonia madagascariensis).</title>
        <authorList>
            <person name="Versoza C.J."/>
            <person name="Pfeifer S.P."/>
        </authorList>
    </citation>
    <scope>NUCLEOTIDE SEQUENCE [LARGE SCALE GENOMIC DNA]</scope>
    <source>
        <strain evidence="1">6821</strain>
    </source>
</reference>
<keyword evidence="2" id="KW-1185">Reference proteome</keyword>
<sequence length="19" mass="2041">MTQLLLLIVALLVLGHVPP</sequence>
<evidence type="ECO:0000313" key="2">
    <source>
        <dbReference type="Proteomes" id="UP001610411"/>
    </source>
</evidence>
<organism evidence="1 2">
    <name type="scientific">Daubentonia madagascariensis</name>
    <name type="common">Aye-aye</name>
    <name type="synonym">Sciurus madagascariensis</name>
    <dbReference type="NCBI Taxonomy" id="31869"/>
    <lineage>
        <taxon>Eukaryota</taxon>
        <taxon>Metazoa</taxon>
        <taxon>Chordata</taxon>
        <taxon>Craniata</taxon>
        <taxon>Vertebrata</taxon>
        <taxon>Euteleostomi</taxon>
        <taxon>Mammalia</taxon>
        <taxon>Eutheria</taxon>
        <taxon>Euarchontoglires</taxon>
        <taxon>Primates</taxon>
        <taxon>Strepsirrhini</taxon>
        <taxon>Chiromyiformes</taxon>
        <taxon>Daubentoniidae</taxon>
        <taxon>Daubentonia</taxon>
    </lineage>
</organism>
<gene>
    <name evidence="1" type="ORF">WCI35_029461</name>
</gene>
<feature type="non-terminal residue" evidence="1">
    <location>
        <position position="19"/>
    </location>
</feature>
<protein>
    <submittedName>
        <fullName evidence="1">Beta-defensin 124</fullName>
    </submittedName>
</protein>
<name>A0ABD2DA91_DAUMA</name>
<dbReference type="Proteomes" id="UP001610411">
    <property type="component" value="Unassembled WGS sequence"/>
</dbReference>
<proteinExistence type="predicted"/>
<dbReference type="AlphaFoldDB" id="A0ABD2DA91"/>
<dbReference type="EMBL" id="JBFSEQ010000012">
    <property type="protein sequence ID" value="KAL2763867.1"/>
    <property type="molecule type" value="Genomic_DNA"/>
</dbReference>